<feature type="transmembrane region" description="Helical" evidence="1">
    <location>
        <begin position="73"/>
        <end position="93"/>
    </location>
</feature>
<feature type="transmembrane region" description="Helical" evidence="1">
    <location>
        <begin position="170"/>
        <end position="198"/>
    </location>
</feature>
<gene>
    <name evidence="2" type="ORF">WMO37_11275</name>
</gene>
<proteinExistence type="predicted"/>
<comment type="caution">
    <text evidence="2">The sequence shown here is derived from an EMBL/GenBank/DDBJ whole genome shotgun (WGS) entry which is preliminary data.</text>
</comment>
<feature type="transmembrane region" description="Helical" evidence="1">
    <location>
        <begin position="205"/>
        <end position="223"/>
    </location>
</feature>
<evidence type="ECO:0000256" key="1">
    <source>
        <dbReference type="SAM" id="Phobius"/>
    </source>
</evidence>
<feature type="transmembrane region" description="Helical" evidence="1">
    <location>
        <begin position="113"/>
        <end position="136"/>
    </location>
</feature>
<name>A0ABV1H7Z2_9FIRM</name>
<organism evidence="2 3">
    <name type="scientific">Lachnospira intestinalis</name>
    <dbReference type="NCBI Taxonomy" id="3133158"/>
    <lineage>
        <taxon>Bacteria</taxon>
        <taxon>Bacillati</taxon>
        <taxon>Bacillota</taxon>
        <taxon>Clostridia</taxon>
        <taxon>Lachnospirales</taxon>
        <taxon>Lachnospiraceae</taxon>
        <taxon>Lachnospira</taxon>
    </lineage>
</organism>
<evidence type="ECO:0000313" key="3">
    <source>
        <dbReference type="Proteomes" id="UP001546774"/>
    </source>
</evidence>
<keyword evidence="1" id="KW-0812">Transmembrane</keyword>
<evidence type="ECO:0000313" key="2">
    <source>
        <dbReference type="EMBL" id="MEQ2555580.1"/>
    </source>
</evidence>
<accession>A0ABV1H7Z2</accession>
<keyword evidence="1" id="KW-1133">Transmembrane helix</keyword>
<reference evidence="2" key="1">
    <citation type="submission" date="2024-03" db="EMBL/GenBank/DDBJ databases">
        <title>Human intestinal bacterial collection.</title>
        <authorList>
            <person name="Pauvert C."/>
            <person name="Hitch T.C.A."/>
            <person name="Clavel T."/>
        </authorList>
    </citation>
    <scope>NUCLEOTIDE SEQUENCE [LARGE SCALE GENOMIC DNA]</scope>
    <source>
        <strain evidence="2">CLA-AA-H89B</strain>
    </source>
</reference>
<feature type="transmembrane region" description="Helical" evidence="1">
    <location>
        <begin position="266"/>
        <end position="284"/>
    </location>
</feature>
<feature type="transmembrane region" description="Helical" evidence="1">
    <location>
        <begin position="235"/>
        <end position="254"/>
    </location>
</feature>
<dbReference type="Proteomes" id="UP001546774">
    <property type="component" value="Unassembled WGS sequence"/>
</dbReference>
<dbReference type="EMBL" id="JBBMFS010000010">
    <property type="protein sequence ID" value="MEQ2555580.1"/>
    <property type="molecule type" value="Genomic_DNA"/>
</dbReference>
<keyword evidence="1" id="KW-0472">Membrane</keyword>
<keyword evidence="3" id="KW-1185">Reference proteome</keyword>
<feature type="transmembrane region" description="Helical" evidence="1">
    <location>
        <begin position="12"/>
        <end position="30"/>
    </location>
</feature>
<sequence>MQLTKYRAFGKFRVIQMTVSLLSMLIYWGFSSGIVEILFNYNKNSVDYNAQKAEQVRHDMLESSMYLSEYMNIQGYTTTIMFILMLAVLILFYQEKNGLFTFRYVRGESQKKVILSTIFQYSWINALWYYIIYIFYLSIGYCIMGNRMEYIPRNTFDGIFGEGFSAASPYLYYMVQGIPSILMGTFVYTLFGCVIALYCKKSYQALLWMLGYFWGTQIVLEFFRCTFLKQQAGLAWFIGKFEPTFLYGFYGYVYHNPTIRTALQTMDSLILPVLLSCGLLIIFFKKEEKINA</sequence>
<protein>
    <recommendedName>
        <fullName evidence="4">ABC transporter permease</fullName>
    </recommendedName>
</protein>
<evidence type="ECO:0008006" key="4">
    <source>
        <dbReference type="Google" id="ProtNLM"/>
    </source>
</evidence>